<name>A0AAQ3TSG1_PASNO</name>
<dbReference type="AlphaFoldDB" id="A0AAQ3TSG1"/>
<dbReference type="PROSITE" id="PS50011">
    <property type="entry name" value="PROTEIN_KINASE_DOM"/>
    <property type="match status" value="1"/>
</dbReference>
<dbReference type="InterPro" id="IPR008271">
    <property type="entry name" value="Ser/Thr_kinase_AS"/>
</dbReference>
<keyword evidence="6" id="KW-0833">Ubl conjugation pathway</keyword>
<keyword evidence="7 8" id="KW-0067">ATP-binding</keyword>
<dbReference type="GO" id="GO:0061630">
    <property type="term" value="F:ubiquitin protein ligase activity"/>
    <property type="evidence" value="ECO:0007669"/>
    <property type="project" value="UniProtKB-EC"/>
</dbReference>
<dbReference type="SUPFAM" id="SSF56112">
    <property type="entry name" value="Protein kinase-like (PK-like)"/>
    <property type="match status" value="1"/>
</dbReference>
<gene>
    <name evidence="11" type="ORF">U9M48_026314</name>
</gene>
<evidence type="ECO:0000256" key="1">
    <source>
        <dbReference type="ARBA" id="ARBA00000900"/>
    </source>
</evidence>
<dbReference type="Pfam" id="PF00069">
    <property type="entry name" value="Pkinase"/>
    <property type="match status" value="1"/>
</dbReference>
<sequence>MIDQKSSKGEWAIVGGTGRFNLAQGVIYYDEMEDNGSTSLIRELHIGVVYTPVPMGRSTLSLMFGEFNPSEIDDAIERGTDIGKGGYGSVYKAEIRNSTVAVKINNYGSWQGEREFNQEVEILRRTRHENLITLVGACSKRLALVYEYLPNGTLEDRLFLRKEQPPAAAAAAFPWEDRVRAAISICSALEFLHGAKPRPIAHGDLKPDNVLFGADDGVCKLGDFGISRLLDYTGHSATPLRITPPKGTPYYMDPEFIRTNRLTPQSDVHALGIILLQLVTGRGPEGIRACVQEKLLQLAGGEDDTQTTTLMIVREQLVDPRLELLDDKSRRDAVKMIRLGLRCSEDDRRDRPDLQTAVRPVLESMLLSSQDYLLW</sequence>
<evidence type="ECO:0000256" key="6">
    <source>
        <dbReference type="ARBA" id="ARBA00022786"/>
    </source>
</evidence>
<dbReference type="InterPro" id="IPR051348">
    <property type="entry name" value="U-box_ubiquitin_ligases"/>
</dbReference>
<dbReference type="EMBL" id="CP144750">
    <property type="protein sequence ID" value="WVZ78633.1"/>
    <property type="molecule type" value="Genomic_DNA"/>
</dbReference>
<dbReference type="EC" id="2.3.2.27" evidence="2"/>
<dbReference type="InterPro" id="IPR017441">
    <property type="entry name" value="Protein_kinase_ATP_BS"/>
</dbReference>
<evidence type="ECO:0000256" key="7">
    <source>
        <dbReference type="ARBA" id="ARBA00022840"/>
    </source>
</evidence>
<keyword evidence="9" id="KW-0723">Serine/threonine-protein kinase</keyword>
<dbReference type="Gene3D" id="1.10.510.10">
    <property type="entry name" value="Transferase(Phosphotransferase) domain 1"/>
    <property type="match status" value="1"/>
</dbReference>
<feature type="binding site" evidence="8">
    <location>
        <position position="103"/>
    </location>
    <ligand>
        <name>ATP</name>
        <dbReference type="ChEBI" id="CHEBI:30616"/>
    </ligand>
</feature>
<keyword evidence="12" id="KW-1185">Reference proteome</keyword>
<dbReference type="InterPro" id="IPR000719">
    <property type="entry name" value="Prot_kinase_dom"/>
</dbReference>
<evidence type="ECO:0000256" key="3">
    <source>
        <dbReference type="ARBA" id="ARBA00022679"/>
    </source>
</evidence>
<organism evidence="11 12">
    <name type="scientific">Paspalum notatum var. saurae</name>
    <dbReference type="NCBI Taxonomy" id="547442"/>
    <lineage>
        <taxon>Eukaryota</taxon>
        <taxon>Viridiplantae</taxon>
        <taxon>Streptophyta</taxon>
        <taxon>Embryophyta</taxon>
        <taxon>Tracheophyta</taxon>
        <taxon>Spermatophyta</taxon>
        <taxon>Magnoliopsida</taxon>
        <taxon>Liliopsida</taxon>
        <taxon>Poales</taxon>
        <taxon>Poaceae</taxon>
        <taxon>PACMAD clade</taxon>
        <taxon>Panicoideae</taxon>
        <taxon>Andropogonodae</taxon>
        <taxon>Paspaleae</taxon>
        <taxon>Paspalinae</taxon>
        <taxon>Paspalum</taxon>
    </lineage>
</organism>
<evidence type="ECO:0000259" key="10">
    <source>
        <dbReference type="PROSITE" id="PS50011"/>
    </source>
</evidence>
<evidence type="ECO:0000313" key="11">
    <source>
        <dbReference type="EMBL" id="WVZ78633.1"/>
    </source>
</evidence>
<evidence type="ECO:0000256" key="4">
    <source>
        <dbReference type="ARBA" id="ARBA00022741"/>
    </source>
</evidence>
<reference evidence="11 12" key="1">
    <citation type="submission" date="2024-02" db="EMBL/GenBank/DDBJ databases">
        <title>High-quality chromosome-scale genome assembly of Pensacola bahiagrass (Paspalum notatum Flugge var. saurae).</title>
        <authorList>
            <person name="Vega J.M."/>
            <person name="Podio M."/>
            <person name="Orjuela J."/>
            <person name="Siena L.A."/>
            <person name="Pessino S.C."/>
            <person name="Combes M.C."/>
            <person name="Mariac C."/>
            <person name="Albertini E."/>
            <person name="Pupilli F."/>
            <person name="Ortiz J.P.A."/>
            <person name="Leblanc O."/>
        </authorList>
    </citation>
    <scope>NUCLEOTIDE SEQUENCE [LARGE SCALE GENOMIC DNA]</scope>
    <source>
        <strain evidence="11">R1</strain>
        <tissue evidence="11">Leaf</tissue>
    </source>
</reference>
<evidence type="ECO:0000313" key="12">
    <source>
        <dbReference type="Proteomes" id="UP001341281"/>
    </source>
</evidence>
<keyword evidence="3" id="KW-0808">Transferase</keyword>
<dbReference type="Gene3D" id="3.30.200.20">
    <property type="entry name" value="Phosphorylase Kinase, domain 1"/>
    <property type="match status" value="1"/>
</dbReference>
<dbReference type="GO" id="GO:0005524">
    <property type="term" value="F:ATP binding"/>
    <property type="evidence" value="ECO:0007669"/>
    <property type="project" value="UniProtKB-UniRule"/>
</dbReference>
<evidence type="ECO:0000256" key="2">
    <source>
        <dbReference type="ARBA" id="ARBA00012483"/>
    </source>
</evidence>
<feature type="domain" description="Protein kinase" evidence="10">
    <location>
        <begin position="76"/>
        <end position="366"/>
    </location>
</feature>
<evidence type="ECO:0000256" key="9">
    <source>
        <dbReference type="RuleBase" id="RU000304"/>
    </source>
</evidence>
<evidence type="ECO:0000256" key="8">
    <source>
        <dbReference type="PROSITE-ProRule" id="PRU10141"/>
    </source>
</evidence>
<keyword evidence="4 8" id="KW-0547">Nucleotide-binding</keyword>
<dbReference type="GO" id="GO:0004674">
    <property type="term" value="F:protein serine/threonine kinase activity"/>
    <property type="evidence" value="ECO:0007669"/>
    <property type="project" value="UniProtKB-KW"/>
</dbReference>
<dbReference type="PROSITE" id="PS00107">
    <property type="entry name" value="PROTEIN_KINASE_ATP"/>
    <property type="match status" value="1"/>
</dbReference>
<keyword evidence="5" id="KW-0418">Kinase</keyword>
<accession>A0AAQ3TSG1</accession>
<proteinExistence type="inferred from homology"/>
<protein>
    <recommendedName>
        <fullName evidence="2">RING-type E3 ubiquitin transferase</fullName>
        <ecNumber evidence="2">2.3.2.27</ecNumber>
    </recommendedName>
</protein>
<dbReference type="PROSITE" id="PS00108">
    <property type="entry name" value="PROTEIN_KINASE_ST"/>
    <property type="match status" value="1"/>
</dbReference>
<dbReference type="InterPro" id="IPR011009">
    <property type="entry name" value="Kinase-like_dom_sf"/>
</dbReference>
<dbReference type="Proteomes" id="UP001341281">
    <property type="component" value="Chromosome 06"/>
</dbReference>
<dbReference type="PANTHER" id="PTHR45647">
    <property type="entry name" value="OS02G0152300 PROTEIN"/>
    <property type="match status" value="1"/>
</dbReference>
<dbReference type="PANTHER" id="PTHR45647:SF154">
    <property type="entry name" value="OS11G0618300 PROTEIN"/>
    <property type="match status" value="1"/>
</dbReference>
<comment type="catalytic activity">
    <reaction evidence="1">
        <text>S-ubiquitinyl-[E2 ubiquitin-conjugating enzyme]-L-cysteine + [acceptor protein]-L-lysine = [E2 ubiquitin-conjugating enzyme]-L-cysteine + N(6)-ubiquitinyl-[acceptor protein]-L-lysine.</text>
        <dbReference type="EC" id="2.3.2.27"/>
    </reaction>
</comment>
<evidence type="ECO:0000256" key="5">
    <source>
        <dbReference type="ARBA" id="ARBA00022777"/>
    </source>
</evidence>
<comment type="similarity">
    <text evidence="9">Belongs to the protein kinase superfamily.</text>
</comment>
<dbReference type="SMART" id="SM00220">
    <property type="entry name" value="S_TKc"/>
    <property type="match status" value="1"/>
</dbReference>